<evidence type="ECO:0000256" key="1">
    <source>
        <dbReference type="ARBA" id="ARBA00022741"/>
    </source>
</evidence>
<dbReference type="InterPro" id="IPR027417">
    <property type="entry name" value="P-loop_NTPase"/>
</dbReference>
<keyword evidence="1" id="KW-0547">Nucleotide-binding</keyword>
<organism evidence="5 6">
    <name type="scientific">Ogataea polymorpha</name>
    <dbReference type="NCBI Taxonomy" id="460523"/>
    <lineage>
        <taxon>Eukaryota</taxon>
        <taxon>Fungi</taxon>
        <taxon>Dikarya</taxon>
        <taxon>Ascomycota</taxon>
        <taxon>Saccharomycotina</taxon>
        <taxon>Pichiomycetes</taxon>
        <taxon>Pichiales</taxon>
        <taxon>Pichiaceae</taxon>
        <taxon>Ogataea</taxon>
    </lineage>
</organism>
<dbReference type="FunFam" id="3.40.50.300:FF:000827">
    <property type="entry name" value="KTI12 chromatin-associated homolog"/>
    <property type="match status" value="1"/>
</dbReference>
<dbReference type="Proteomes" id="UP000788993">
    <property type="component" value="Unassembled WGS sequence"/>
</dbReference>
<reference evidence="5" key="2">
    <citation type="submission" date="2021-01" db="EMBL/GenBank/DDBJ databases">
        <authorList>
            <person name="Schikora-Tamarit M.A."/>
        </authorList>
    </citation>
    <scope>NUCLEOTIDE SEQUENCE</scope>
    <source>
        <strain evidence="5">NCAIM Y.01608</strain>
    </source>
</reference>
<dbReference type="Gene3D" id="3.40.50.300">
    <property type="entry name" value="P-loop containing nucleotide triphosphate hydrolases"/>
    <property type="match status" value="1"/>
</dbReference>
<name>A0A9P8PT37_9ASCO</name>
<dbReference type="PANTHER" id="PTHR12435">
    <property type="match status" value="1"/>
</dbReference>
<accession>A0A9P8PT37</accession>
<dbReference type="SUPFAM" id="SSF52540">
    <property type="entry name" value="P-loop containing nucleoside triphosphate hydrolases"/>
    <property type="match status" value="1"/>
</dbReference>
<reference evidence="5" key="1">
    <citation type="journal article" date="2021" name="Open Biol.">
        <title>Shared evolutionary footprints suggest mitochondrial oxidative damage underlies multiple complex I losses in fungi.</title>
        <authorList>
            <person name="Schikora-Tamarit M.A."/>
            <person name="Marcet-Houben M."/>
            <person name="Nosek J."/>
            <person name="Gabaldon T."/>
        </authorList>
    </citation>
    <scope>NUCLEOTIDE SEQUENCE</scope>
    <source>
        <strain evidence="5">NCAIM Y.01608</strain>
    </source>
</reference>
<evidence type="ECO:0000313" key="5">
    <source>
        <dbReference type="EMBL" id="KAH3676814.1"/>
    </source>
</evidence>
<dbReference type="InterPro" id="IPR013641">
    <property type="entry name" value="KTI12/PSTK"/>
</dbReference>
<dbReference type="AlphaFoldDB" id="A0A9P8PT37"/>
<comment type="caution">
    <text evidence="5">The sequence shown here is derived from an EMBL/GenBank/DDBJ whole genome shotgun (WGS) entry which is preliminary data.</text>
</comment>
<comment type="subunit">
    <text evidence="4">Interacts with the elongator complex.</text>
</comment>
<dbReference type="GO" id="GO:0006400">
    <property type="term" value="P:tRNA modification"/>
    <property type="evidence" value="ECO:0007669"/>
    <property type="project" value="UniProtKB-ARBA"/>
</dbReference>
<evidence type="ECO:0000256" key="3">
    <source>
        <dbReference type="ARBA" id="ARBA00025768"/>
    </source>
</evidence>
<gene>
    <name evidence="5" type="ORF">OGATHE_001304</name>
</gene>
<sequence length="288" mass="32718">MPLIVFAGYPSCGKTTWALKLKDQLEEKIASLEKGEPGANYKVVLHNDQNLGIQRDAYTDSTKEKAARSAQISAVKRDISKSTIVILDSMAYIKGFRYQLHCESKALSTPHCVIQVITPLEKCLEWNRNREARDRWDEKVMQELVLRYEEPDGQNKWDSPLIPIGYDDPELPFDDIWAAIVLRKGPRPNQSTVTKPAIEINFLQELDRVTARVVQEVIQYQEMNGIGGVVRVNVEGGECVVEMPTHAVSIAQLQRFRRAYVGLNRMRNVGVDRIGVLFGEYLTRAMNQ</sequence>
<keyword evidence="2" id="KW-0067">ATP-binding</keyword>
<evidence type="ECO:0000256" key="2">
    <source>
        <dbReference type="ARBA" id="ARBA00022840"/>
    </source>
</evidence>
<dbReference type="Pfam" id="PF08433">
    <property type="entry name" value="KTI12"/>
    <property type="match status" value="1"/>
</dbReference>
<dbReference type="GO" id="GO:0005524">
    <property type="term" value="F:ATP binding"/>
    <property type="evidence" value="ECO:0007669"/>
    <property type="project" value="UniProtKB-KW"/>
</dbReference>
<evidence type="ECO:0000313" key="6">
    <source>
        <dbReference type="Proteomes" id="UP000788993"/>
    </source>
</evidence>
<proteinExistence type="inferred from homology"/>
<comment type="similarity">
    <text evidence="3">Belongs to the KTI12 family.</text>
</comment>
<evidence type="ECO:0000256" key="4">
    <source>
        <dbReference type="ARBA" id="ARBA00063730"/>
    </source>
</evidence>
<protein>
    <recommendedName>
        <fullName evidence="7">Chromatin associated protein KTI12</fullName>
    </recommendedName>
</protein>
<evidence type="ECO:0008006" key="7">
    <source>
        <dbReference type="Google" id="ProtNLM"/>
    </source>
</evidence>
<keyword evidence="6" id="KW-1185">Reference proteome</keyword>
<dbReference type="GO" id="GO:0006357">
    <property type="term" value="P:regulation of transcription by RNA polymerase II"/>
    <property type="evidence" value="ECO:0007669"/>
    <property type="project" value="UniProtKB-ARBA"/>
</dbReference>
<dbReference type="EMBL" id="JAEUBD010000146">
    <property type="protein sequence ID" value="KAH3676814.1"/>
    <property type="molecule type" value="Genomic_DNA"/>
</dbReference>